<name>A0A545US72_9HYPO</name>
<dbReference type="EMBL" id="SPUK01000015">
    <property type="protein sequence ID" value="TQV92296.1"/>
    <property type="molecule type" value="Genomic_DNA"/>
</dbReference>
<dbReference type="AlphaFoldDB" id="A0A545US72"/>
<dbReference type="Pfam" id="PF00583">
    <property type="entry name" value="Acetyltransf_1"/>
    <property type="match status" value="1"/>
</dbReference>
<dbReference type="Proteomes" id="UP000315783">
    <property type="component" value="Unassembled WGS sequence"/>
</dbReference>
<evidence type="ECO:0000313" key="3">
    <source>
        <dbReference type="Proteomes" id="UP000315783"/>
    </source>
</evidence>
<dbReference type="OrthoDB" id="5689at2759"/>
<dbReference type="InterPro" id="IPR016181">
    <property type="entry name" value="Acyl_CoA_acyltransferase"/>
</dbReference>
<organism evidence="2 3">
    <name type="scientific">Cordyceps javanica</name>
    <dbReference type="NCBI Taxonomy" id="43265"/>
    <lineage>
        <taxon>Eukaryota</taxon>
        <taxon>Fungi</taxon>
        <taxon>Dikarya</taxon>
        <taxon>Ascomycota</taxon>
        <taxon>Pezizomycotina</taxon>
        <taxon>Sordariomycetes</taxon>
        <taxon>Hypocreomycetidae</taxon>
        <taxon>Hypocreales</taxon>
        <taxon>Cordycipitaceae</taxon>
        <taxon>Cordyceps</taxon>
    </lineage>
</organism>
<accession>A0A545US72</accession>
<reference evidence="2 3" key="1">
    <citation type="journal article" date="2019" name="Appl. Microbiol. Biotechnol.">
        <title>Genome sequence of Isaria javanica and comparative genome analysis insights into family S53 peptidase evolution in fungal entomopathogens.</title>
        <authorList>
            <person name="Lin R."/>
            <person name="Zhang X."/>
            <person name="Xin B."/>
            <person name="Zou M."/>
            <person name="Gao Y."/>
            <person name="Qin F."/>
            <person name="Hu Q."/>
            <person name="Xie B."/>
            <person name="Cheng X."/>
        </authorList>
    </citation>
    <scope>NUCLEOTIDE SEQUENCE [LARGE SCALE GENOMIC DNA]</scope>
    <source>
        <strain evidence="2 3">IJ1G</strain>
    </source>
</reference>
<proteinExistence type="predicted"/>
<comment type="caution">
    <text evidence="2">The sequence shown here is derived from an EMBL/GenBank/DDBJ whole genome shotgun (WGS) entry which is preliminary data.</text>
</comment>
<dbReference type="SUPFAM" id="SSF55729">
    <property type="entry name" value="Acyl-CoA N-acyltransferases (Nat)"/>
    <property type="match status" value="1"/>
</dbReference>
<gene>
    <name evidence="2" type="ORF">IF1G_08814</name>
</gene>
<protein>
    <submittedName>
        <fullName evidence="2">Acetyltransferase</fullName>
    </submittedName>
</protein>
<dbReference type="InterPro" id="IPR000182">
    <property type="entry name" value="GNAT_dom"/>
</dbReference>
<sequence>MTVQALTIRKVTLETLPAVHALVESSFRGQDAAKGWCSEAEFFTGARITPDGMLDKFNNPNTTFLAGYDSSGTLITCCEIAKKDNGMGYFGLFAVDPEKQGGGIGSHVLNEAEKYARTELGCTKMEMQVIDRRDTLIAYYVRRGYVQTKETRPFPYELFAEGTILRDDLRFAVLVKDLTA</sequence>
<feature type="domain" description="N-acetyltransferase" evidence="1">
    <location>
        <begin position="6"/>
        <end position="170"/>
    </location>
</feature>
<evidence type="ECO:0000259" key="1">
    <source>
        <dbReference type="PROSITE" id="PS51186"/>
    </source>
</evidence>
<dbReference type="Gene3D" id="3.40.630.30">
    <property type="match status" value="1"/>
</dbReference>
<keyword evidence="3" id="KW-1185">Reference proteome</keyword>
<dbReference type="PROSITE" id="PS51186">
    <property type="entry name" value="GNAT"/>
    <property type="match status" value="1"/>
</dbReference>
<evidence type="ECO:0000313" key="2">
    <source>
        <dbReference type="EMBL" id="TQV92296.1"/>
    </source>
</evidence>
<keyword evidence="2" id="KW-0808">Transferase</keyword>
<dbReference type="STRING" id="43265.A0A545US72"/>
<dbReference type="CDD" id="cd04301">
    <property type="entry name" value="NAT_SF"/>
    <property type="match status" value="1"/>
</dbReference>
<dbReference type="GO" id="GO:0016747">
    <property type="term" value="F:acyltransferase activity, transferring groups other than amino-acyl groups"/>
    <property type="evidence" value="ECO:0007669"/>
    <property type="project" value="InterPro"/>
</dbReference>